<evidence type="ECO:0000256" key="2">
    <source>
        <dbReference type="ARBA" id="ARBA00022478"/>
    </source>
</evidence>
<evidence type="ECO:0000313" key="9">
    <source>
        <dbReference type="EMBL" id="PWU67011.1"/>
    </source>
</evidence>
<dbReference type="InterPro" id="IPR007759">
    <property type="entry name" value="Asxl_HARE-HTH"/>
</dbReference>
<evidence type="ECO:0000256" key="4">
    <source>
        <dbReference type="ARBA" id="ARBA00022695"/>
    </source>
</evidence>
<protein>
    <recommendedName>
        <fullName evidence="6">Probable DNA-directed RNA polymerase subunit delta</fullName>
    </recommendedName>
    <alternativeName>
        <fullName evidence="6">RNAP delta factor</fullName>
    </alternativeName>
</protein>
<dbReference type="InterPro" id="IPR029757">
    <property type="entry name" value="RpoE"/>
</dbReference>
<keyword evidence="5 6" id="KW-0804">Transcription</keyword>
<dbReference type="NCBIfam" id="TIGR04567">
    <property type="entry name" value="RNAP_delt_lowGC"/>
    <property type="match status" value="1"/>
</dbReference>
<dbReference type="GO" id="GO:0000428">
    <property type="term" value="C:DNA-directed RNA polymerase complex"/>
    <property type="evidence" value="ECO:0007669"/>
    <property type="project" value="UniProtKB-KW"/>
</dbReference>
<evidence type="ECO:0000313" key="10">
    <source>
        <dbReference type="Proteomes" id="UP000245624"/>
    </source>
</evidence>
<accession>A0A317KTZ4</accession>
<comment type="caution">
    <text evidence="9">The sequence shown here is derived from an EMBL/GenBank/DDBJ whole genome shotgun (WGS) entry which is preliminary data.</text>
</comment>
<keyword evidence="3 6" id="KW-0808">Transferase</keyword>
<keyword evidence="10" id="KW-1185">Reference proteome</keyword>
<comment type="subunit">
    <text evidence="6">RNAP is composed of a core of 2 alpha, a beta and a beta' subunits. The core is associated with a delta subunit and one of several sigma factors.</text>
</comment>
<dbReference type="HAMAP" id="MF_00357">
    <property type="entry name" value="RNApol_bact_RpoE"/>
    <property type="match status" value="1"/>
</dbReference>
<feature type="compositionally biased region" description="Acidic residues" evidence="7">
    <location>
        <begin position="113"/>
        <end position="177"/>
    </location>
</feature>
<evidence type="ECO:0000256" key="6">
    <source>
        <dbReference type="HAMAP-Rule" id="MF_00357"/>
    </source>
</evidence>
<keyword evidence="4 6" id="KW-0548">Nucleotidyltransferase</keyword>
<evidence type="ECO:0000259" key="8">
    <source>
        <dbReference type="PROSITE" id="PS51913"/>
    </source>
</evidence>
<proteinExistence type="inferred from homology"/>
<dbReference type="OrthoDB" id="401223at2"/>
<dbReference type="EMBL" id="QGTD01000019">
    <property type="protein sequence ID" value="PWU67011.1"/>
    <property type="molecule type" value="Genomic_DNA"/>
</dbReference>
<dbReference type="GO" id="GO:0006355">
    <property type="term" value="P:regulation of DNA-templated transcription"/>
    <property type="evidence" value="ECO:0007669"/>
    <property type="project" value="UniProtKB-UniRule"/>
</dbReference>
<feature type="domain" description="HTH HARE-type" evidence="8">
    <location>
        <begin position="14"/>
        <end position="81"/>
    </location>
</feature>
<organism evidence="9 10">
    <name type="scientific">Gracilibacillus dipsosauri</name>
    <dbReference type="NCBI Taxonomy" id="178340"/>
    <lineage>
        <taxon>Bacteria</taxon>
        <taxon>Bacillati</taxon>
        <taxon>Bacillota</taxon>
        <taxon>Bacilli</taxon>
        <taxon>Bacillales</taxon>
        <taxon>Bacillaceae</taxon>
        <taxon>Gracilibacillus</taxon>
    </lineage>
</organism>
<feature type="region of interest" description="Disordered" evidence="7">
    <location>
        <begin position="92"/>
        <end position="177"/>
    </location>
</feature>
<dbReference type="Proteomes" id="UP000245624">
    <property type="component" value="Unassembled WGS sequence"/>
</dbReference>
<feature type="compositionally biased region" description="Basic residues" evidence="7">
    <location>
        <begin position="95"/>
        <end position="108"/>
    </location>
</feature>
<dbReference type="AlphaFoldDB" id="A0A317KTZ4"/>
<comment type="function">
    <text evidence="6">Participates in both the initiation and recycling phases of transcription. In the presence of the delta subunit, RNAP displays an increased specificity of transcription, a decreased affinity for nucleic acids, and an increased efficiency of RNA synthesis because of enhanced recycling.</text>
</comment>
<dbReference type="RefSeq" id="WP_054861232.1">
    <property type="nucleotide sequence ID" value="NZ_JAJUIE010000098.1"/>
</dbReference>
<gene>
    <name evidence="6 9" type="primary">rpoE</name>
    <name evidence="9" type="ORF">DLJ74_17465</name>
</gene>
<reference evidence="9 10" key="1">
    <citation type="submission" date="2018-05" db="EMBL/GenBank/DDBJ databases">
        <title>Genomic analysis of Gracilibacillus dipsosauri DD1 reveals novel features of a salt-tolerant amylase.</title>
        <authorList>
            <person name="Deutch C.E."/>
            <person name="Yang S."/>
        </authorList>
    </citation>
    <scope>NUCLEOTIDE SEQUENCE [LARGE SCALE GENOMIC DNA]</scope>
    <source>
        <strain evidence="9 10">DD1</strain>
    </source>
</reference>
<dbReference type="GO" id="GO:0006351">
    <property type="term" value="P:DNA-templated transcription"/>
    <property type="evidence" value="ECO:0007669"/>
    <property type="project" value="InterPro"/>
</dbReference>
<evidence type="ECO:0000256" key="3">
    <source>
        <dbReference type="ARBA" id="ARBA00022679"/>
    </source>
</evidence>
<evidence type="ECO:0000256" key="7">
    <source>
        <dbReference type="SAM" id="MobiDB-lite"/>
    </source>
</evidence>
<name>A0A317KTZ4_9BACI</name>
<comment type="similarity">
    <text evidence="1 6">Belongs to the RpoE family.</text>
</comment>
<dbReference type="Gene3D" id="1.10.10.1250">
    <property type="entry name" value="RNA polymerase, subunit delta, N-terminal domain"/>
    <property type="match status" value="1"/>
</dbReference>
<dbReference type="GO" id="GO:0003899">
    <property type="term" value="F:DNA-directed RNA polymerase activity"/>
    <property type="evidence" value="ECO:0007669"/>
    <property type="project" value="UniProtKB-UniRule"/>
</dbReference>
<evidence type="ECO:0000256" key="5">
    <source>
        <dbReference type="ARBA" id="ARBA00023163"/>
    </source>
</evidence>
<evidence type="ECO:0000256" key="1">
    <source>
        <dbReference type="ARBA" id="ARBA00009828"/>
    </source>
</evidence>
<dbReference type="PROSITE" id="PS51913">
    <property type="entry name" value="HTH_HARE"/>
    <property type="match status" value="1"/>
</dbReference>
<keyword evidence="2 6" id="KW-0240">DNA-directed RNA polymerase</keyword>
<dbReference type="InterPro" id="IPR038087">
    <property type="entry name" value="RNAP_delta_N_dom_sf"/>
</dbReference>
<dbReference type="Pfam" id="PF05066">
    <property type="entry name" value="HARE-HTH"/>
    <property type="match status" value="1"/>
</dbReference>
<sequence length="177" mass="20939">MSLQNLTEEKIDEMAMIDVATELLEDGNKAMDFRELFDKVAELKGFKEEEKDERLSQFYTDLNIDGRFMTKGSNLWGLKKWYPVEEIDEDITQTPKKKKKKKVTKKKAKIEETELDEDLSEDDSNIGDVDLEDFQEEEDFDIEDTLEDDDFDFDEDDEIEDEIDDLEDDDFDEDEEK</sequence>